<evidence type="ECO:0000313" key="3">
    <source>
        <dbReference type="Proteomes" id="UP000197535"/>
    </source>
</evidence>
<name>A0A254TAZ7_9BURK</name>
<sequence>MKSIKLITEDKPGAMADIVDLLAGQNINIQKIEGEVVDRFAVFELVVDRLDDAMHLFHQHGMRAVSDDLITIRIPDQPGALARVTRELKDAKLSLRGISTLQRQDGYCFVALSTDDDAVARELLKDVLL</sequence>
<dbReference type="PANTHER" id="PTHR40099:SF1">
    <property type="entry name" value="ACETOLACTATE SYNTHASE, SMALL SUBUNIT"/>
    <property type="match status" value="1"/>
</dbReference>
<keyword evidence="3" id="KW-1185">Reference proteome</keyword>
<evidence type="ECO:0000259" key="1">
    <source>
        <dbReference type="PROSITE" id="PS51671"/>
    </source>
</evidence>
<dbReference type="AlphaFoldDB" id="A0A254TAZ7"/>
<dbReference type="Gene3D" id="3.30.2130.10">
    <property type="entry name" value="VC0802-like"/>
    <property type="match status" value="1"/>
</dbReference>
<dbReference type="RefSeq" id="WP_088710415.1">
    <property type="nucleotide sequence ID" value="NZ_LSTO01000005.1"/>
</dbReference>
<dbReference type="SUPFAM" id="SSF55021">
    <property type="entry name" value="ACT-like"/>
    <property type="match status" value="2"/>
</dbReference>
<organism evidence="2 3">
    <name type="scientific">Noviherbaspirillum denitrificans</name>
    <dbReference type="NCBI Taxonomy" id="1968433"/>
    <lineage>
        <taxon>Bacteria</taxon>
        <taxon>Pseudomonadati</taxon>
        <taxon>Pseudomonadota</taxon>
        <taxon>Betaproteobacteria</taxon>
        <taxon>Burkholderiales</taxon>
        <taxon>Oxalobacteraceae</taxon>
        <taxon>Noviherbaspirillum</taxon>
    </lineage>
</organism>
<dbReference type="Pfam" id="PF01842">
    <property type="entry name" value="ACT"/>
    <property type="match status" value="2"/>
</dbReference>
<proteinExistence type="predicted"/>
<reference evidence="2 3" key="1">
    <citation type="submission" date="2016-02" db="EMBL/GenBank/DDBJ databases">
        <authorList>
            <person name="Wen L."/>
            <person name="He K."/>
            <person name="Yang H."/>
        </authorList>
    </citation>
    <scope>NUCLEOTIDE SEQUENCE [LARGE SCALE GENOMIC DNA]</scope>
    <source>
        <strain evidence="2 3">TSA40</strain>
    </source>
</reference>
<dbReference type="InterPro" id="IPR045865">
    <property type="entry name" value="ACT-like_dom_sf"/>
</dbReference>
<feature type="domain" description="ACT" evidence="1">
    <location>
        <begin position="3"/>
        <end position="77"/>
    </location>
</feature>
<dbReference type="InterPro" id="IPR002912">
    <property type="entry name" value="ACT_dom"/>
</dbReference>
<gene>
    <name evidence="2" type="ORF">AYR66_00415</name>
</gene>
<comment type="caution">
    <text evidence="2">The sequence shown here is derived from an EMBL/GenBank/DDBJ whole genome shotgun (WGS) entry which is preliminary data.</text>
</comment>
<dbReference type="OrthoDB" id="12860at2"/>
<dbReference type="EMBL" id="LSTO01000005">
    <property type="protein sequence ID" value="OWW18452.1"/>
    <property type="molecule type" value="Genomic_DNA"/>
</dbReference>
<dbReference type="PANTHER" id="PTHR40099">
    <property type="entry name" value="ACETOLACTATE SYNTHASE, SMALL SUBUNIT"/>
    <property type="match status" value="1"/>
</dbReference>
<evidence type="ECO:0000313" key="2">
    <source>
        <dbReference type="EMBL" id="OWW18452.1"/>
    </source>
</evidence>
<protein>
    <recommendedName>
        <fullName evidence="1">ACT domain-containing protein</fullName>
    </recommendedName>
</protein>
<accession>A0A254TAZ7</accession>
<dbReference type="PROSITE" id="PS51671">
    <property type="entry name" value="ACT"/>
    <property type="match status" value="1"/>
</dbReference>
<dbReference type="Proteomes" id="UP000197535">
    <property type="component" value="Unassembled WGS sequence"/>
</dbReference>